<dbReference type="GO" id="GO:0005634">
    <property type="term" value="C:nucleus"/>
    <property type="evidence" value="ECO:0007669"/>
    <property type="project" value="UniProtKB-SubCell"/>
</dbReference>
<dbReference type="GO" id="GO:0005737">
    <property type="term" value="C:cytoplasm"/>
    <property type="evidence" value="ECO:0007669"/>
    <property type="project" value="UniProtKB-SubCell"/>
</dbReference>
<evidence type="ECO:0000256" key="5">
    <source>
        <dbReference type="ARBA" id="ARBA00022737"/>
    </source>
</evidence>
<evidence type="ECO:0000256" key="9">
    <source>
        <dbReference type="ARBA" id="ARBA00023163"/>
    </source>
</evidence>
<feature type="compositionally biased region" description="Polar residues" evidence="12">
    <location>
        <begin position="161"/>
        <end position="178"/>
    </location>
</feature>
<dbReference type="FunFam" id="3.30.160.60:FF:000181">
    <property type="entry name" value="C2H2 type zinc finger protein"/>
    <property type="match status" value="1"/>
</dbReference>
<feature type="region of interest" description="Disordered" evidence="12">
    <location>
        <begin position="1"/>
        <end position="190"/>
    </location>
</feature>
<keyword evidence="4" id="KW-0479">Metal-binding</keyword>
<evidence type="ECO:0000313" key="14">
    <source>
        <dbReference type="EMBL" id="PSS27863.1"/>
    </source>
</evidence>
<dbReference type="PROSITE" id="PS50157">
    <property type="entry name" value="ZINC_FINGER_C2H2_2"/>
    <property type="match status" value="2"/>
</dbReference>
<keyword evidence="8" id="KW-0805">Transcription regulation</keyword>
<feature type="compositionally biased region" description="Polar residues" evidence="12">
    <location>
        <begin position="47"/>
        <end position="72"/>
    </location>
</feature>
<evidence type="ECO:0000256" key="6">
    <source>
        <dbReference type="ARBA" id="ARBA00022771"/>
    </source>
</evidence>
<evidence type="ECO:0000256" key="12">
    <source>
        <dbReference type="SAM" id="MobiDB-lite"/>
    </source>
</evidence>
<keyword evidence="10" id="KW-0539">Nucleus</keyword>
<keyword evidence="15" id="KW-1185">Reference proteome</keyword>
<feature type="compositionally biased region" description="Polar residues" evidence="12">
    <location>
        <begin position="417"/>
        <end position="428"/>
    </location>
</feature>
<dbReference type="OrthoDB" id="8117402at2759"/>
<dbReference type="GO" id="GO:0008270">
    <property type="term" value="F:zinc ion binding"/>
    <property type="evidence" value="ECO:0007669"/>
    <property type="project" value="UniProtKB-KW"/>
</dbReference>
<dbReference type="GO" id="GO:0045944">
    <property type="term" value="P:positive regulation of transcription by RNA polymerase II"/>
    <property type="evidence" value="ECO:0007669"/>
    <property type="project" value="UniProtKB-ARBA"/>
</dbReference>
<dbReference type="Pfam" id="PF00096">
    <property type="entry name" value="zf-C2H2"/>
    <property type="match status" value="2"/>
</dbReference>
<comment type="subcellular location">
    <subcellularLocation>
        <location evidence="2">Cytoplasm</location>
    </subcellularLocation>
    <subcellularLocation>
        <location evidence="1">Nucleus</location>
    </subcellularLocation>
</comment>
<dbReference type="EMBL" id="KZ679006">
    <property type="protein sequence ID" value="PSS27863.1"/>
    <property type="molecule type" value="Genomic_DNA"/>
</dbReference>
<feature type="region of interest" description="Disordered" evidence="12">
    <location>
        <begin position="645"/>
        <end position="705"/>
    </location>
</feature>
<dbReference type="Gene3D" id="3.30.160.60">
    <property type="entry name" value="Classic Zinc Finger"/>
    <property type="match status" value="3"/>
</dbReference>
<accession>A0A2T3BEV7</accession>
<keyword evidence="9" id="KW-0804">Transcription</keyword>
<dbReference type="GO" id="GO:0000981">
    <property type="term" value="F:DNA-binding transcription factor activity, RNA polymerase II-specific"/>
    <property type="evidence" value="ECO:0007669"/>
    <property type="project" value="TreeGrafter"/>
</dbReference>
<dbReference type="AlphaFoldDB" id="A0A2T3BEV7"/>
<protein>
    <recommendedName>
        <fullName evidence="13">C2H2-type domain-containing protein</fullName>
    </recommendedName>
</protein>
<dbReference type="InterPro" id="IPR036236">
    <property type="entry name" value="Znf_C2H2_sf"/>
</dbReference>
<evidence type="ECO:0000256" key="10">
    <source>
        <dbReference type="ARBA" id="ARBA00023242"/>
    </source>
</evidence>
<dbReference type="SMART" id="SM00355">
    <property type="entry name" value="ZnF_C2H2"/>
    <property type="match status" value="2"/>
</dbReference>
<evidence type="ECO:0000256" key="11">
    <source>
        <dbReference type="PROSITE-ProRule" id="PRU00042"/>
    </source>
</evidence>
<dbReference type="PROSITE" id="PS00028">
    <property type="entry name" value="ZINC_FINGER_C2H2_1"/>
    <property type="match status" value="2"/>
</dbReference>
<dbReference type="FunFam" id="3.30.160.60:FF:000239">
    <property type="entry name" value="C2H2 type zinc finger protein"/>
    <property type="match status" value="1"/>
</dbReference>
<evidence type="ECO:0000256" key="1">
    <source>
        <dbReference type="ARBA" id="ARBA00004123"/>
    </source>
</evidence>
<feature type="compositionally biased region" description="Low complexity" evidence="12">
    <location>
        <begin position="73"/>
        <end position="90"/>
    </location>
</feature>
<dbReference type="FunFam" id="3.30.160.60:FF:000146">
    <property type="entry name" value="C2H2 type zinc finger protein"/>
    <property type="match status" value="1"/>
</dbReference>
<feature type="region of interest" description="Disordered" evidence="12">
    <location>
        <begin position="271"/>
        <end position="306"/>
    </location>
</feature>
<dbReference type="STRING" id="857342.A0A2T3BEV7"/>
<evidence type="ECO:0000256" key="2">
    <source>
        <dbReference type="ARBA" id="ARBA00004496"/>
    </source>
</evidence>
<feature type="domain" description="C2H2-type" evidence="13">
    <location>
        <begin position="481"/>
        <end position="508"/>
    </location>
</feature>
<keyword evidence="7" id="KW-0862">Zinc</keyword>
<feature type="domain" description="C2H2-type" evidence="13">
    <location>
        <begin position="509"/>
        <end position="536"/>
    </location>
</feature>
<dbReference type="GeneID" id="36571443"/>
<keyword evidence="3" id="KW-0963">Cytoplasm</keyword>
<dbReference type="InterPro" id="IPR050717">
    <property type="entry name" value="C2H2-ZF_Transcription_Reg"/>
</dbReference>
<evidence type="ECO:0000256" key="7">
    <source>
        <dbReference type="ARBA" id="ARBA00022833"/>
    </source>
</evidence>
<feature type="region of interest" description="Disordered" evidence="12">
    <location>
        <begin position="215"/>
        <end position="234"/>
    </location>
</feature>
<feature type="compositionally biased region" description="Low complexity" evidence="12">
    <location>
        <begin position="220"/>
        <end position="234"/>
    </location>
</feature>
<evidence type="ECO:0000256" key="3">
    <source>
        <dbReference type="ARBA" id="ARBA00022490"/>
    </source>
</evidence>
<feature type="region of interest" description="Disordered" evidence="12">
    <location>
        <begin position="359"/>
        <end position="452"/>
    </location>
</feature>
<dbReference type="Proteomes" id="UP000241818">
    <property type="component" value="Unassembled WGS sequence"/>
</dbReference>
<dbReference type="InterPro" id="IPR013087">
    <property type="entry name" value="Znf_C2H2_type"/>
</dbReference>
<name>A0A2T3BEV7_AMORE</name>
<dbReference type="PANTHER" id="PTHR14196">
    <property type="entry name" value="ODD-SKIPPED - RELATED"/>
    <property type="match status" value="1"/>
</dbReference>
<feature type="compositionally biased region" description="Low complexity" evidence="12">
    <location>
        <begin position="407"/>
        <end position="416"/>
    </location>
</feature>
<evidence type="ECO:0000313" key="15">
    <source>
        <dbReference type="Proteomes" id="UP000241818"/>
    </source>
</evidence>
<dbReference type="RefSeq" id="XP_024725388.1">
    <property type="nucleotide sequence ID" value="XM_024863362.1"/>
</dbReference>
<proteinExistence type="predicted"/>
<evidence type="ECO:0000259" key="13">
    <source>
        <dbReference type="PROSITE" id="PS50157"/>
    </source>
</evidence>
<evidence type="ECO:0000256" key="8">
    <source>
        <dbReference type="ARBA" id="ARBA00023015"/>
    </source>
</evidence>
<dbReference type="SUPFAM" id="SSF57667">
    <property type="entry name" value="beta-beta-alpha zinc fingers"/>
    <property type="match status" value="1"/>
</dbReference>
<gene>
    <name evidence="14" type="ORF">M430DRAFT_159704</name>
</gene>
<dbReference type="PANTHER" id="PTHR14196:SF0">
    <property type="entry name" value="PROTEIN BOWEL"/>
    <property type="match status" value="1"/>
</dbReference>
<dbReference type="GO" id="GO:0071277">
    <property type="term" value="P:cellular response to calcium ion"/>
    <property type="evidence" value="ECO:0007669"/>
    <property type="project" value="UniProtKB-ARBA"/>
</dbReference>
<reference evidence="14 15" key="1">
    <citation type="journal article" date="2018" name="New Phytol.">
        <title>Comparative genomics and transcriptomics depict ericoid mycorrhizal fungi as versatile saprotrophs and plant mutualists.</title>
        <authorList>
            <person name="Martino E."/>
            <person name="Morin E."/>
            <person name="Grelet G.A."/>
            <person name="Kuo A."/>
            <person name="Kohler A."/>
            <person name="Daghino S."/>
            <person name="Barry K.W."/>
            <person name="Cichocki N."/>
            <person name="Clum A."/>
            <person name="Dockter R.B."/>
            <person name="Hainaut M."/>
            <person name="Kuo R.C."/>
            <person name="LaButti K."/>
            <person name="Lindahl B.D."/>
            <person name="Lindquist E.A."/>
            <person name="Lipzen A."/>
            <person name="Khouja H.R."/>
            <person name="Magnuson J."/>
            <person name="Murat C."/>
            <person name="Ohm R.A."/>
            <person name="Singer S.W."/>
            <person name="Spatafora J.W."/>
            <person name="Wang M."/>
            <person name="Veneault-Fourrey C."/>
            <person name="Henrissat B."/>
            <person name="Grigoriev I.V."/>
            <person name="Martin F.M."/>
            <person name="Perotto S."/>
        </authorList>
    </citation>
    <scope>NUCLEOTIDE SEQUENCE [LARGE SCALE GENOMIC DNA]</scope>
    <source>
        <strain evidence="14 15">ATCC 22711</strain>
    </source>
</reference>
<keyword evidence="5" id="KW-0677">Repeat</keyword>
<dbReference type="GO" id="GO:0000977">
    <property type="term" value="F:RNA polymerase II transcription regulatory region sequence-specific DNA binding"/>
    <property type="evidence" value="ECO:0007669"/>
    <property type="project" value="TreeGrafter"/>
</dbReference>
<dbReference type="InParanoid" id="A0A2T3BEV7"/>
<keyword evidence="6 11" id="KW-0863">Zinc-finger</keyword>
<organism evidence="14 15">
    <name type="scientific">Amorphotheca resinae ATCC 22711</name>
    <dbReference type="NCBI Taxonomy" id="857342"/>
    <lineage>
        <taxon>Eukaryota</taxon>
        <taxon>Fungi</taxon>
        <taxon>Dikarya</taxon>
        <taxon>Ascomycota</taxon>
        <taxon>Pezizomycotina</taxon>
        <taxon>Leotiomycetes</taxon>
        <taxon>Helotiales</taxon>
        <taxon>Amorphothecaceae</taxon>
        <taxon>Amorphotheca</taxon>
    </lineage>
</organism>
<evidence type="ECO:0000256" key="4">
    <source>
        <dbReference type="ARBA" id="ARBA00022723"/>
    </source>
</evidence>
<feature type="compositionally biased region" description="Polar residues" evidence="12">
    <location>
        <begin position="1"/>
        <end position="22"/>
    </location>
</feature>
<sequence length="705" mass="77456">MDQQRGRSPSVGNQQSHINQHHSPPPHSFQEDVHSVGLGLKVDSPDPGSNTQQYLNFNSNDVSSYDNSEFLNQQGQSFSQQDQQQTSFTQELLGANLSPNFNDGDFSLFSTPSGQGDQFDPQFFMNELSPRSANPSVNPAELDMSSPPSHTQTPPGLLQPDSRSPSIHQSPAFNQGPFQASPGHSRHASLGPESAAFLQGNHVDWTMMPPQFQNHRRAPSEYSEVSVSSAAPSPNLAQQDVFDSLEHRHSPMQNPHDPLYQEVLGIGAFSLSDPHNASPRTGLSPAHSPAISPRLGPEQLPNPNQSPFMLGMDNGFGQPQNIYGGQNQEIMQPQHNGGSIDMGEAQQMVPPQINVEFAPTSRTNSFEPPKPSSFDQDALIPPERGRRRRAVSDPYNSVSSVSRPHDPSSLSPSLSLNRSVESARSLSPNDRADASSPSRRRQSTSSLPNRDYILGLADPEYQAASSDNGNARRVQKHPATFQCTLCPKRFTRAYNLRSHLRTHTDERPFVCTVCGKAFARQHDRKRHEGLHSGEKKFVCKGELKQGGQWGCGRRFARADALGRHFRSEAGRICIKPLLDEEAIERQRLWQEQRMQNMHSMQPPQPIAVGPNGFPMDASGNYTLPAALLAQYPALATLSWPDLSQGDVGIDDDPSGRSSFDASGSEYYDEGDDGGYISSGPGPQQGYEHGQMNEMYNGYSSDMGTR</sequence>